<dbReference type="SMART" id="SM00295">
    <property type="entry name" value="B41"/>
    <property type="match status" value="1"/>
</dbReference>
<evidence type="ECO:0000313" key="12">
    <source>
        <dbReference type="Ensembl" id="ENSCCRP00000031486.2"/>
    </source>
</evidence>
<comment type="subunit">
    <text evidence="5">Interacts with PLXNA1. Interaction with PLXNA1 or PIP5K1C lowers its guanine nucleotide exchange activity. Dissociates from PLXNA1 when SEMA3A binds to the receptor. Interacts with PIP5K1C via its FERM domain. The interaction with PIP5K1C is enhanced by SEMA3A binding. Interacts with RAC1.</text>
</comment>
<dbReference type="SMART" id="SM01196">
    <property type="entry name" value="FERM_C"/>
    <property type="match status" value="1"/>
</dbReference>
<evidence type="ECO:0000256" key="6">
    <source>
        <dbReference type="ARBA" id="ARBA00069488"/>
    </source>
</evidence>
<dbReference type="InterPro" id="IPR018980">
    <property type="entry name" value="FERM_PH-like_C"/>
</dbReference>
<dbReference type="InterPro" id="IPR051835">
    <property type="entry name" value="RAC1-GEF"/>
</dbReference>
<dbReference type="CDD" id="cd01220">
    <property type="entry name" value="PH1_FARP1-like"/>
    <property type="match status" value="1"/>
</dbReference>
<organism evidence="12 13">
    <name type="scientific">Cyprinus carpio carpio</name>
    <dbReference type="NCBI Taxonomy" id="630221"/>
    <lineage>
        <taxon>Eukaryota</taxon>
        <taxon>Metazoa</taxon>
        <taxon>Chordata</taxon>
        <taxon>Craniata</taxon>
        <taxon>Vertebrata</taxon>
        <taxon>Euteleostomi</taxon>
        <taxon>Actinopterygii</taxon>
        <taxon>Neopterygii</taxon>
        <taxon>Teleostei</taxon>
        <taxon>Ostariophysi</taxon>
        <taxon>Cypriniformes</taxon>
        <taxon>Cyprinidae</taxon>
        <taxon>Cyprininae</taxon>
        <taxon>Cyprinus</taxon>
    </lineage>
</organism>
<dbReference type="Proteomes" id="UP001108240">
    <property type="component" value="Unplaced"/>
</dbReference>
<dbReference type="Pfam" id="PF08736">
    <property type="entry name" value="FA"/>
    <property type="match status" value="1"/>
</dbReference>
<evidence type="ECO:0000256" key="4">
    <source>
        <dbReference type="ARBA" id="ARBA00057351"/>
    </source>
</evidence>
<feature type="domain" description="DH" evidence="10">
    <location>
        <begin position="511"/>
        <end position="702"/>
    </location>
</feature>
<dbReference type="Pfam" id="PF00621">
    <property type="entry name" value="RhoGEF"/>
    <property type="match status" value="1"/>
</dbReference>
<dbReference type="InterPro" id="IPR029071">
    <property type="entry name" value="Ubiquitin-like_domsf"/>
</dbReference>
<feature type="domain" description="FERM" evidence="11">
    <location>
        <begin position="51"/>
        <end position="326"/>
    </location>
</feature>
<proteinExistence type="predicted"/>
<dbReference type="Pfam" id="PF09380">
    <property type="entry name" value="FERM_C"/>
    <property type="match status" value="1"/>
</dbReference>
<evidence type="ECO:0000256" key="3">
    <source>
        <dbReference type="ARBA" id="ARBA00022737"/>
    </source>
</evidence>
<dbReference type="Pfam" id="PF09379">
    <property type="entry name" value="FERM_N"/>
    <property type="match status" value="1"/>
</dbReference>
<dbReference type="CDD" id="cd00160">
    <property type="entry name" value="RhoGEF"/>
    <property type="match status" value="1"/>
</dbReference>
<dbReference type="CDD" id="cd17190">
    <property type="entry name" value="FERM_F1_FARP2"/>
    <property type="match status" value="1"/>
</dbReference>
<evidence type="ECO:0000313" key="13">
    <source>
        <dbReference type="Proteomes" id="UP001108240"/>
    </source>
</evidence>
<dbReference type="InterPro" id="IPR000299">
    <property type="entry name" value="FERM_domain"/>
</dbReference>
<dbReference type="SUPFAM" id="SSF54236">
    <property type="entry name" value="Ubiquitin-like"/>
    <property type="match status" value="1"/>
</dbReference>
<dbReference type="PROSITE" id="PS00660">
    <property type="entry name" value="FERM_1"/>
    <property type="match status" value="1"/>
</dbReference>
<keyword evidence="3" id="KW-0677">Repeat</keyword>
<dbReference type="InterPro" id="IPR014847">
    <property type="entry name" value="FA"/>
</dbReference>
<dbReference type="CDD" id="cd13193">
    <property type="entry name" value="FERM_C_FARP1-like"/>
    <property type="match status" value="1"/>
</dbReference>
<dbReference type="SMART" id="SM00325">
    <property type="entry name" value="RhoGEF"/>
    <property type="match status" value="1"/>
</dbReference>
<dbReference type="InterPro" id="IPR035963">
    <property type="entry name" value="FERM_2"/>
</dbReference>
<dbReference type="FunFam" id="3.10.20.90:FF:000040">
    <property type="entry name" value="FERM, RhoGEF and pleckstrin domain-containing protein"/>
    <property type="match status" value="1"/>
</dbReference>
<dbReference type="PROSITE" id="PS50057">
    <property type="entry name" value="FERM_3"/>
    <property type="match status" value="1"/>
</dbReference>
<dbReference type="GO" id="GO:0048468">
    <property type="term" value="P:cell development"/>
    <property type="evidence" value="ECO:0007669"/>
    <property type="project" value="UniProtKB-ARBA"/>
</dbReference>
<dbReference type="PRINTS" id="PR00935">
    <property type="entry name" value="BAND41"/>
</dbReference>
<feature type="compositionally biased region" description="Polar residues" evidence="8">
    <location>
        <begin position="397"/>
        <end position="430"/>
    </location>
</feature>
<dbReference type="FunFam" id="1.20.900.10:FF:000020">
    <property type="entry name" value="FERM, RhoGEF and pleckstrin domain-containing protein 2"/>
    <property type="match status" value="1"/>
</dbReference>
<evidence type="ECO:0000259" key="11">
    <source>
        <dbReference type="PROSITE" id="PS50057"/>
    </source>
</evidence>
<dbReference type="Ensembl" id="ENSCCRT00000034146.2">
    <property type="protein sequence ID" value="ENSCCRP00000031486.2"/>
    <property type="gene ID" value="ENSCCRG00000052306.2"/>
</dbReference>
<reference evidence="12" key="1">
    <citation type="submission" date="2025-08" db="UniProtKB">
        <authorList>
            <consortium name="Ensembl"/>
        </authorList>
    </citation>
    <scope>IDENTIFICATION</scope>
</reference>
<keyword evidence="2" id="KW-0344">Guanine-nucleotide releasing factor</keyword>
<dbReference type="GO" id="GO:0007165">
    <property type="term" value="P:signal transduction"/>
    <property type="evidence" value="ECO:0007669"/>
    <property type="project" value="UniProtKB-ARBA"/>
</dbReference>
<feature type="compositionally biased region" description="Polar residues" evidence="8">
    <location>
        <begin position="474"/>
        <end position="487"/>
    </location>
</feature>
<feature type="region of interest" description="Disordered" evidence="8">
    <location>
        <begin position="389"/>
        <end position="462"/>
    </location>
</feature>
<feature type="region of interest" description="Disordered" evidence="8">
    <location>
        <begin position="474"/>
        <end position="503"/>
    </location>
</feature>
<dbReference type="PANTHER" id="PTHR45858">
    <property type="entry name" value="FERM DOMAIN CONTAINING PROTEIN"/>
    <property type="match status" value="1"/>
</dbReference>
<feature type="domain" description="PH" evidence="9">
    <location>
        <begin position="913"/>
        <end position="1013"/>
    </location>
</feature>
<dbReference type="Pfam" id="PF00169">
    <property type="entry name" value="PH"/>
    <property type="match status" value="2"/>
</dbReference>
<dbReference type="CDD" id="cd13235">
    <property type="entry name" value="PH2_FARP1-like"/>
    <property type="match status" value="1"/>
</dbReference>
<feature type="domain" description="PH" evidence="9">
    <location>
        <begin position="731"/>
        <end position="828"/>
    </location>
</feature>
<dbReference type="InterPro" id="IPR011993">
    <property type="entry name" value="PH-like_dom_sf"/>
</dbReference>
<dbReference type="FunFam" id="2.30.29.30:FF:000046">
    <property type="entry name" value="FERM, RhoGEF and pleckstrin domain-containing protein 1"/>
    <property type="match status" value="1"/>
</dbReference>
<dbReference type="GeneTree" id="ENSGT00940000158642"/>
<evidence type="ECO:0000256" key="7">
    <source>
        <dbReference type="ARBA" id="ARBA00077156"/>
    </source>
</evidence>
<dbReference type="GO" id="GO:0005829">
    <property type="term" value="C:cytosol"/>
    <property type="evidence" value="ECO:0007669"/>
    <property type="project" value="UniProtKB-ARBA"/>
</dbReference>
<dbReference type="Pfam" id="PF00373">
    <property type="entry name" value="FERM_M"/>
    <property type="match status" value="1"/>
</dbReference>
<dbReference type="InterPro" id="IPR019749">
    <property type="entry name" value="Band_41_domain"/>
</dbReference>
<dbReference type="FunFam" id="2.30.29.30:FF:000002">
    <property type="entry name" value="Band 4.1-like protein 5 isoform 1"/>
    <property type="match status" value="1"/>
</dbReference>
<dbReference type="InterPro" id="IPR019748">
    <property type="entry name" value="FERM_central"/>
</dbReference>
<dbReference type="CDD" id="cd14473">
    <property type="entry name" value="FERM_B-lobe"/>
    <property type="match status" value="1"/>
</dbReference>
<dbReference type="Gene3D" id="3.10.20.90">
    <property type="entry name" value="Phosphatidylinositol 3-kinase Catalytic Subunit, Chain A, domain 1"/>
    <property type="match status" value="1"/>
</dbReference>
<accession>A0A8C1BFK9</accession>
<sequence>MGEIEGTYRSLQTPAGTRLGAQYNTGISTLEPGQSLSSAMGAGGKGHSRGLQIRVQGLDDAQEFYDLESKADGQTLHNEVFRRINLIESDYFGLEFQNLQMNWVWLEPTKLIVKQVRRPMNTLFRLSVKFFPPDPGQLQEEFTRYLFSLQIKRDLIEGRLNCTENTAALLASHLVQSEIGDFDDIADREFLKINKLLPHQERVQEKIMEIHRRHIGQTPAETDFQVLEIARKLEMYGVRFHPAADREGTKINLAVAHMGLAPKINTFNWSKIRKLSFKRKRFLIKLHPEVHGPHQDTLEFLMGSRDQCKIFWKNCVEHHSFFRLLDQPQPKTKAVFFSRGSSFRYSGRTQKQLVDYVRDSGLRRTPYQSLRTLVPPSSVTASFHSLHAPSAPMRMESPNQPVHLQQKQQSARAPSPMQQDSIKTNSQSTYAFPGATHSQAAGDCDSATDSPQPSPFNTQGPLCLSPSFQMSTLSLPGQAPSPLQSPILNEVGTARLEEDEEGRRKRYPTDKAYFIAKEILTTERTYLKDLEVITVWFRSAVIKENAMPEGLMTLLFSNIDPIYEFHRGFLKEIDQRLALWEGRSNAHVKGDYQRIGDVMLHNMCALKEFTGYLQKHDEVLTELEKSTKRVKKLETVYKEFELQKVCYLPLNTFLLKPIQRLMHYKLILERLCKHYAPQHRDYDDCKEALKEVAEIAAQLQSSLIRLENFQKLTELQRDLIGIENLTAPEREFIREGCLYKLTKKGLQQRMFFLFSDMLLYTSKGVTATNQFKVHGQLPLHGMIVEESENEWSVPHCFTIYSAQRTIVVAASSKVEMNKWIEDLNMAIDMSKKCQEKSDLLLDPSLLLITDPQVDVNPIPSDYEVSLEQESEDDMNSSRCSLEKQSHHRANTTMHVCWHRNTSVSMSDHSLAVENQLSGYLLRKFKNSNGWQKLWVVFTNFCLFFYKTHQDDFPLASLPLLGYTVSTPGESDSIHKEYVFKLQFKSHVYFFRAESEYTFERYGQMVSVLQLFDENTVK</sequence>
<dbReference type="InterPro" id="IPR041788">
    <property type="entry name" value="FARP1/FARP2/FRMD7_FERM_C"/>
</dbReference>
<evidence type="ECO:0000259" key="9">
    <source>
        <dbReference type="PROSITE" id="PS50003"/>
    </source>
</evidence>
<dbReference type="InterPro" id="IPR035899">
    <property type="entry name" value="DBL_dom_sf"/>
</dbReference>
<dbReference type="FunFam" id="1.20.80.10:FF:000005">
    <property type="entry name" value="FERM, RhoGEF and pleckstrin domain-containing protein 1"/>
    <property type="match status" value="1"/>
</dbReference>
<keyword evidence="13" id="KW-1185">Reference proteome</keyword>
<dbReference type="PANTHER" id="PTHR45858:SF4">
    <property type="entry name" value="FERM, ARHGEF AND PLECKSTRIN DOMAIN-CONTAINING PROTEIN 2"/>
    <property type="match status" value="1"/>
</dbReference>
<comment type="function">
    <text evidence="4">Functions as a guanine nucleotide exchange factor that activates RAC1. May have relatively low activity. Plays a role in the response to class 3 semaphorins and remodeling of the actin cytoskeleton. Plays a role in TNFSF11-mediated osteoclast differentiation, especially in podosome rearrangement and reorganization of the actin cytoskeleton. Regulates the activation of ITGB3, integrin signaling and cell adhesion.</text>
</comment>
<dbReference type="SUPFAM" id="SSF50729">
    <property type="entry name" value="PH domain-like"/>
    <property type="match status" value="3"/>
</dbReference>
<evidence type="ECO:0000259" key="10">
    <source>
        <dbReference type="PROSITE" id="PS50010"/>
    </source>
</evidence>
<dbReference type="Gene3D" id="1.20.80.10">
    <property type="match status" value="1"/>
</dbReference>
<dbReference type="InterPro" id="IPR019747">
    <property type="entry name" value="FERM_CS"/>
</dbReference>
<reference evidence="12" key="2">
    <citation type="submission" date="2025-09" db="UniProtKB">
        <authorList>
            <consortium name="Ensembl"/>
        </authorList>
    </citation>
    <scope>IDENTIFICATION</scope>
</reference>
<evidence type="ECO:0000256" key="1">
    <source>
        <dbReference type="ARBA" id="ARBA00022553"/>
    </source>
</evidence>
<evidence type="ECO:0000256" key="5">
    <source>
        <dbReference type="ARBA" id="ARBA00063142"/>
    </source>
</evidence>
<dbReference type="PROSITE" id="PS50003">
    <property type="entry name" value="PH_DOMAIN"/>
    <property type="match status" value="2"/>
</dbReference>
<dbReference type="InterPro" id="IPR000219">
    <property type="entry name" value="DH_dom"/>
</dbReference>
<dbReference type="SUPFAM" id="SSF47031">
    <property type="entry name" value="Second domain of FERM"/>
    <property type="match status" value="1"/>
</dbReference>
<name>A0A8C1BFK9_CYPCA</name>
<dbReference type="InterPro" id="IPR001849">
    <property type="entry name" value="PH_domain"/>
</dbReference>
<dbReference type="GO" id="GO:0005085">
    <property type="term" value="F:guanyl-nucleotide exchange factor activity"/>
    <property type="evidence" value="ECO:0007669"/>
    <property type="project" value="UniProtKB-KW"/>
</dbReference>
<feature type="compositionally biased region" description="Polar residues" evidence="8">
    <location>
        <begin position="447"/>
        <end position="462"/>
    </location>
</feature>
<evidence type="ECO:0000256" key="8">
    <source>
        <dbReference type="SAM" id="MobiDB-lite"/>
    </source>
</evidence>
<dbReference type="Gene3D" id="1.20.900.10">
    <property type="entry name" value="Dbl homology (DH) domain"/>
    <property type="match status" value="1"/>
</dbReference>
<dbReference type="AlphaFoldDB" id="A0A8C1BFK9"/>
<evidence type="ECO:0000256" key="2">
    <source>
        <dbReference type="ARBA" id="ARBA00022658"/>
    </source>
</evidence>
<keyword evidence="1" id="KW-0597">Phosphoprotein</keyword>
<dbReference type="Gene3D" id="2.30.29.30">
    <property type="entry name" value="Pleckstrin-homology domain (PH domain)/Phosphotyrosine-binding domain (PTB)"/>
    <property type="match status" value="3"/>
</dbReference>
<dbReference type="SMART" id="SM01195">
    <property type="entry name" value="FA"/>
    <property type="match status" value="1"/>
</dbReference>
<dbReference type="SMART" id="SM00233">
    <property type="entry name" value="PH"/>
    <property type="match status" value="2"/>
</dbReference>
<dbReference type="InterPro" id="IPR014352">
    <property type="entry name" value="FERM/acyl-CoA-bd_prot_sf"/>
</dbReference>
<dbReference type="SUPFAM" id="SSF48065">
    <property type="entry name" value="DBL homology domain (DH-domain)"/>
    <property type="match status" value="1"/>
</dbReference>
<protein>
    <recommendedName>
        <fullName evidence="6">FERM, ARHGEF and pleckstrin domain-containing protein 2</fullName>
    </recommendedName>
    <alternativeName>
        <fullName evidence="7">FERM, RhoGEF and pleckstrin domain-containing protein 2</fullName>
    </alternativeName>
</protein>
<dbReference type="PROSITE" id="PS50010">
    <property type="entry name" value="DH_2"/>
    <property type="match status" value="1"/>
</dbReference>
<dbReference type="InterPro" id="IPR018979">
    <property type="entry name" value="FERM_N"/>
</dbReference>